<dbReference type="SMART" id="SM00028">
    <property type="entry name" value="TPR"/>
    <property type="match status" value="9"/>
</dbReference>
<dbReference type="InterPro" id="IPR000863">
    <property type="entry name" value="Sulfotransferase_dom"/>
</dbReference>
<feature type="repeat" description="TPR" evidence="3">
    <location>
        <begin position="144"/>
        <end position="177"/>
    </location>
</feature>
<feature type="repeat" description="TPR" evidence="3">
    <location>
        <begin position="320"/>
        <end position="353"/>
    </location>
</feature>
<dbReference type="SUPFAM" id="SSF48452">
    <property type="entry name" value="TPR-like"/>
    <property type="match status" value="2"/>
</dbReference>
<dbReference type="Gene3D" id="3.40.50.300">
    <property type="entry name" value="P-loop containing nucleotide triphosphate hydrolases"/>
    <property type="match status" value="1"/>
</dbReference>
<comment type="caution">
    <text evidence="5">The sequence shown here is derived from an EMBL/GenBank/DDBJ whole genome shotgun (WGS) entry which is preliminary data.</text>
</comment>
<dbReference type="AlphaFoldDB" id="A0A941GP80"/>
<dbReference type="InterPro" id="IPR037359">
    <property type="entry name" value="NST/OST"/>
</dbReference>
<accession>A0A941GP80</accession>
<dbReference type="SMART" id="SM00386">
    <property type="entry name" value="HAT"/>
    <property type="match status" value="3"/>
</dbReference>
<keyword evidence="1" id="KW-0808">Transferase</keyword>
<protein>
    <submittedName>
        <fullName evidence="5">Tetratricopeptide repeat protein</fullName>
    </submittedName>
</protein>
<evidence type="ECO:0000256" key="3">
    <source>
        <dbReference type="PROSITE-ProRule" id="PRU00339"/>
    </source>
</evidence>
<feature type="repeat" description="TPR" evidence="3">
    <location>
        <begin position="286"/>
        <end position="319"/>
    </location>
</feature>
<dbReference type="Gene3D" id="1.25.40.10">
    <property type="entry name" value="Tetratricopeptide repeat domain"/>
    <property type="match status" value="4"/>
</dbReference>
<evidence type="ECO:0000313" key="6">
    <source>
        <dbReference type="Proteomes" id="UP000767446"/>
    </source>
</evidence>
<keyword evidence="2" id="KW-0325">Glycoprotein</keyword>
<dbReference type="InterPro" id="IPR019734">
    <property type="entry name" value="TPR_rpt"/>
</dbReference>
<dbReference type="SUPFAM" id="SSF52540">
    <property type="entry name" value="P-loop containing nucleoside triphosphate hydrolases"/>
    <property type="match status" value="1"/>
</dbReference>
<evidence type="ECO:0000259" key="4">
    <source>
        <dbReference type="Pfam" id="PF00685"/>
    </source>
</evidence>
<feature type="domain" description="Sulfotransferase" evidence="4">
    <location>
        <begin position="446"/>
        <end position="661"/>
    </location>
</feature>
<sequence length="708" mass="82082">MQQKLTAKDYLNLGNKLRKEEKLNQAIKQYSLALEINADYIPALSELAGIYESKKQLNKAYKYRLQIAKLQSDNPVAQASLARTLMSQGKTEEAIEVYQKAIALPQPPATVYHELGNALAKNGKLEEAIAAYKKAIESNPVTPVVIWNKLGDVLSKQKKWDEALRAYQEAKKLKPNNPDLYIKLADLYYKQGNLATSIDNYQQAIRLKPEQPFKVYKDLANCLSKHSKIDTILSVYHQILEANENLEPEVDRCFEEVLVRACTPENQFDDVISFFRKVIKNQPKNAYYNYVLGNILVRKGETNKAIQFYQKAIEIEPKFYQAQIKLGFLFIEKNQMDAALACATKSVKINPKLPQTRKLLQLLIHRKLSPEQLERMEKAYEEAMDYLAKNNQSFGNLAFPLGNHFRKQGRIAEGISLHQKYIKYNLEKTKPEFVKKYWERSKCSPPNFMILGVQKCGTTALYGYLCEHPNMLPTIAKEPQYLIQLIKAKEKIKKNKNSQWLNEIVDSYLAFFPPRPEGSQFVAGDASVGNITPGIEEIVSKLFPQTKFIIIVRDPVKRIISQYYHWVNLFNEKRSLESIIYGELEVFEGKKEIGKIIEDIAFNKPGQMIGRYYLIHGLYVYFIERWFKLFPREQFLILKNEDLSKDTAGVMKQVFDFLGLPEYQYKNFPRKNATPYPQANEDLLARLSEFYKPHNQRLEEFLGMKFDW</sequence>
<dbReference type="InterPro" id="IPR027417">
    <property type="entry name" value="P-loop_NTPase"/>
</dbReference>
<proteinExistence type="predicted"/>
<reference evidence="5" key="1">
    <citation type="submission" date="2021-02" db="EMBL/GenBank/DDBJ databases">
        <title>Metagenome analyses of Stigonema ocellatum DSM 106950, Chlorogloea purpurea SAG 13.99 and Gomphosphaeria aponina DSM 107014.</title>
        <authorList>
            <person name="Marter P."/>
            <person name="Huang S."/>
        </authorList>
    </citation>
    <scope>NUCLEOTIDE SEQUENCE</scope>
    <source>
        <strain evidence="5">JP213</strain>
    </source>
</reference>
<gene>
    <name evidence="5" type="ORF">DSM107014_05460</name>
</gene>
<keyword evidence="3" id="KW-0802">TPR repeat</keyword>
<feature type="repeat" description="TPR" evidence="3">
    <location>
        <begin position="7"/>
        <end position="40"/>
    </location>
</feature>
<evidence type="ECO:0000313" key="5">
    <source>
        <dbReference type="EMBL" id="MBR8827344.1"/>
    </source>
</evidence>
<feature type="repeat" description="TPR" evidence="3">
    <location>
        <begin position="178"/>
        <end position="211"/>
    </location>
</feature>
<dbReference type="PANTHER" id="PTHR10605:SF56">
    <property type="entry name" value="BIFUNCTIONAL HEPARAN SULFATE N-DEACETYLASE_N-SULFOTRANSFERASE"/>
    <property type="match status" value="1"/>
</dbReference>
<feature type="repeat" description="TPR" evidence="3">
    <location>
        <begin position="75"/>
        <end position="108"/>
    </location>
</feature>
<dbReference type="GO" id="GO:0006396">
    <property type="term" value="P:RNA processing"/>
    <property type="evidence" value="ECO:0007669"/>
    <property type="project" value="InterPro"/>
</dbReference>
<dbReference type="PANTHER" id="PTHR10605">
    <property type="entry name" value="HEPARAN SULFATE SULFOTRANSFERASE"/>
    <property type="match status" value="1"/>
</dbReference>
<dbReference type="InterPro" id="IPR011990">
    <property type="entry name" value="TPR-like_helical_dom_sf"/>
</dbReference>
<dbReference type="InterPro" id="IPR003107">
    <property type="entry name" value="HAT"/>
</dbReference>
<dbReference type="Proteomes" id="UP000767446">
    <property type="component" value="Unassembled WGS sequence"/>
</dbReference>
<evidence type="ECO:0000256" key="1">
    <source>
        <dbReference type="ARBA" id="ARBA00022679"/>
    </source>
</evidence>
<dbReference type="PROSITE" id="PS50005">
    <property type="entry name" value="TPR"/>
    <property type="match status" value="7"/>
</dbReference>
<dbReference type="PROSITE" id="PS50293">
    <property type="entry name" value="TPR_REGION"/>
    <property type="match status" value="4"/>
</dbReference>
<name>A0A941GP80_9CHRO</name>
<evidence type="ECO:0000256" key="2">
    <source>
        <dbReference type="ARBA" id="ARBA00023180"/>
    </source>
</evidence>
<dbReference type="EMBL" id="JADQBC010000027">
    <property type="protein sequence ID" value="MBR8827344.1"/>
    <property type="molecule type" value="Genomic_DNA"/>
</dbReference>
<feature type="repeat" description="TPR" evidence="3">
    <location>
        <begin position="109"/>
        <end position="142"/>
    </location>
</feature>
<dbReference type="Pfam" id="PF13414">
    <property type="entry name" value="TPR_11"/>
    <property type="match status" value="3"/>
</dbReference>
<dbReference type="GO" id="GO:0008146">
    <property type="term" value="F:sulfotransferase activity"/>
    <property type="evidence" value="ECO:0007669"/>
    <property type="project" value="InterPro"/>
</dbReference>
<organism evidence="5 6">
    <name type="scientific">Gomphosphaeria aponina SAG 52.96 = DSM 107014</name>
    <dbReference type="NCBI Taxonomy" id="1521640"/>
    <lineage>
        <taxon>Bacteria</taxon>
        <taxon>Bacillati</taxon>
        <taxon>Cyanobacteriota</taxon>
        <taxon>Cyanophyceae</taxon>
        <taxon>Oscillatoriophycideae</taxon>
        <taxon>Chroococcales</taxon>
        <taxon>Gomphosphaeriaceae</taxon>
        <taxon>Gomphosphaeria</taxon>
    </lineage>
</organism>
<dbReference type="Pfam" id="PF00685">
    <property type="entry name" value="Sulfotransfer_1"/>
    <property type="match status" value="1"/>
</dbReference>